<feature type="transmembrane region" description="Helical" evidence="1">
    <location>
        <begin position="20"/>
        <end position="40"/>
    </location>
</feature>
<protein>
    <submittedName>
        <fullName evidence="2">Uncharacterized protein</fullName>
    </submittedName>
</protein>
<dbReference type="AlphaFoldDB" id="A0A6N2W1A1"/>
<dbReference type="EMBL" id="CACRSX010000061">
    <property type="protein sequence ID" value="VYT34611.1"/>
    <property type="molecule type" value="Genomic_DNA"/>
</dbReference>
<reference evidence="2" key="1">
    <citation type="submission" date="2019-11" db="EMBL/GenBank/DDBJ databases">
        <authorList>
            <person name="Feng L."/>
        </authorList>
    </citation>
    <scope>NUCLEOTIDE SEQUENCE</scope>
    <source>
        <strain evidence="2">AhadrusLFYP4</strain>
    </source>
</reference>
<feature type="transmembrane region" description="Helical" evidence="1">
    <location>
        <begin position="269"/>
        <end position="302"/>
    </location>
</feature>
<name>A0A6N2W1A1_ANAHA</name>
<dbReference type="RefSeq" id="WP_156724323.1">
    <property type="nucleotide sequence ID" value="NZ_CACRSX010000061.1"/>
</dbReference>
<proteinExistence type="predicted"/>
<sequence>MSKDKKEKKRKKRMKKVIAYIIAAILIIAFNVLYLSRYFLGVYINYKRNDWETDRNFYAKNIKLDDIEIDKNGSKQIVYSSKKFRKGKANGNVFYYVTHNGNKIYASIKDYKKYVANCDEVTMYAKDCQYSYQSDKGKINATMTGNQIHFYPVSFSKEELKKMKIDIWEKCKNKIFVNEYGTDSHNHVIYHDWKKQKVCTNFLIKNNETNTYGKVKGESLITPGKYDRLYPDSDMYSIDKVEKYDRKDKMMNEAADLYYNKKGEKSGYFTLYGMILFVFLVLLDLVYTVILGIPLGVLFLIFDW</sequence>
<evidence type="ECO:0000256" key="1">
    <source>
        <dbReference type="SAM" id="Phobius"/>
    </source>
</evidence>
<organism evidence="2">
    <name type="scientific">Anaerostipes hadrus</name>
    <dbReference type="NCBI Taxonomy" id="649756"/>
    <lineage>
        <taxon>Bacteria</taxon>
        <taxon>Bacillati</taxon>
        <taxon>Bacillota</taxon>
        <taxon>Clostridia</taxon>
        <taxon>Lachnospirales</taxon>
        <taxon>Lachnospiraceae</taxon>
        <taxon>Anaerostipes</taxon>
    </lineage>
</organism>
<keyword evidence="1" id="KW-0472">Membrane</keyword>
<accession>A0A6N2W1A1</accession>
<keyword evidence="1" id="KW-0812">Transmembrane</keyword>
<evidence type="ECO:0000313" key="2">
    <source>
        <dbReference type="EMBL" id="VYT34611.1"/>
    </source>
</evidence>
<keyword evidence="1" id="KW-1133">Transmembrane helix</keyword>
<gene>
    <name evidence="2" type="ORF">AHLFYP4_02725</name>
</gene>